<evidence type="ECO:0000313" key="2">
    <source>
        <dbReference type="Proteomes" id="UP000317178"/>
    </source>
</evidence>
<protein>
    <submittedName>
        <fullName evidence="1">Uncharacterized protein</fullName>
    </submittedName>
</protein>
<gene>
    <name evidence="1" type="ORF">Pla110_13980</name>
</gene>
<dbReference type="PROSITE" id="PS51257">
    <property type="entry name" value="PROKAR_LIPOPROTEIN"/>
    <property type="match status" value="1"/>
</dbReference>
<accession>A0A518CKH6</accession>
<name>A0A518CKH6_9PLAN</name>
<dbReference type="Proteomes" id="UP000317178">
    <property type="component" value="Chromosome"/>
</dbReference>
<dbReference type="KEGG" id="plon:Pla110_13980"/>
<dbReference type="EMBL" id="CP036281">
    <property type="protein sequence ID" value="QDU79684.1"/>
    <property type="molecule type" value="Genomic_DNA"/>
</dbReference>
<organism evidence="1 2">
    <name type="scientific">Polystyrenella longa</name>
    <dbReference type="NCBI Taxonomy" id="2528007"/>
    <lineage>
        <taxon>Bacteria</taxon>
        <taxon>Pseudomonadati</taxon>
        <taxon>Planctomycetota</taxon>
        <taxon>Planctomycetia</taxon>
        <taxon>Planctomycetales</taxon>
        <taxon>Planctomycetaceae</taxon>
        <taxon>Polystyrenella</taxon>
    </lineage>
</organism>
<dbReference type="AlphaFoldDB" id="A0A518CKH6"/>
<evidence type="ECO:0000313" key="1">
    <source>
        <dbReference type="EMBL" id="QDU79684.1"/>
    </source>
</evidence>
<proteinExistence type="predicted"/>
<keyword evidence="2" id="KW-1185">Reference proteome</keyword>
<sequence length="151" mass="16206">MMNRRMLSLMGMVIIGMLIGCGGGVDGSYVITEEQGFLEVAYSGNQPVYLIISDLPQTEVSTPAGSSVLGMASGTSSLTISVEGNDSLSFKTTTTDFKVLTVDSEGHINILTEYDKEPVKQKLVTVINNYNTAPAEDLGDYATDIRRLTGR</sequence>
<reference evidence="1 2" key="1">
    <citation type="submission" date="2019-02" db="EMBL/GenBank/DDBJ databases">
        <title>Deep-cultivation of Planctomycetes and their phenomic and genomic characterization uncovers novel biology.</title>
        <authorList>
            <person name="Wiegand S."/>
            <person name="Jogler M."/>
            <person name="Boedeker C."/>
            <person name="Pinto D."/>
            <person name="Vollmers J."/>
            <person name="Rivas-Marin E."/>
            <person name="Kohn T."/>
            <person name="Peeters S.H."/>
            <person name="Heuer A."/>
            <person name="Rast P."/>
            <person name="Oberbeckmann S."/>
            <person name="Bunk B."/>
            <person name="Jeske O."/>
            <person name="Meyerdierks A."/>
            <person name="Storesund J.E."/>
            <person name="Kallscheuer N."/>
            <person name="Luecker S."/>
            <person name="Lage O.M."/>
            <person name="Pohl T."/>
            <person name="Merkel B.J."/>
            <person name="Hornburger P."/>
            <person name="Mueller R.-W."/>
            <person name="Bruemmer F."/>
            <person name="Labrenz M."/>
            <person name="Spormann A.M."/>
            <person name="Op den Camp H."/>
            <person name="Overmann J."/>
            <person name="Amann R."/>
            <person name="Jetten M.S.M."/>
            <person name="Mascher T."/>
            <person name="Medema M.H."/>
            <person name="Devos D.P."/>
            <person name="Kaster A.-K."/>
            <person name="Ovreas L."/>
            <person name="Rohde M."/>
            <person name="Galperin M.Y."/>
            <person name="Jogler C."/>
        </authorList>
    </citation>
    <scope>NUCLEOTIDE SEQUENCE [LARGE SCALE GENOMIC DNA]</scope>
    <source>
        <strain evidence="1 2">Pla110</strain>
    </source>
</reference>